<keyword evidence="2" id="KW-0812">Transmembrane</keyword>
<feature type="compositionally biased region" description="Polar residues" evidence="1">
    <location>
        <begin position="109"/>
        <end position="133"/>
    </location>
</feature>
<gene>
    <name evidence="3" type="ORF">FHS16_005146</name>
</gene>
<accession>A0A7W5CDA1</accession>
<comment type="caution">
    <text evidence="3">The sequence shown here is derived from an EMBL/GenBank/DDBJ whole genome shotgun (WGS) entry which is preliminary data.</text>
</comment>
<feature type="region of interest" description="Disordered" evidence="1">
    <location>
        <begin position="109"/>
        <end position="142"/>
    </location>
</feature>
<sequence>MFQPQNFLLEAVSKNDIEQVRVALSTYLSKNPTNEQNEVIHAAEYSESRLSEQLWVQHDDMFIEKDSMKWTTDYLGQLKSDLRYNFSKERFMFIIEVGKKVRPYKGKISPSQTFEQPLRSTAPHSTPKPTVSRQDPIPEQVVDTGKSNTKWLVIAGLGGLVILAIAIILITQNQK</sequence>
<organism evidence="3 4">
    <name type="scientific">Paenibacillus endophyticus</name>
    <dbReference type="NCBI Taxonomy" id="1294268"/>
    <lineage>
        <taxon>Bacteria</taxon>
        <taxon>Bacillati</taxon>
        <taxon>Bacillota</taxon>
        <taxon>Bacilli</taxon>
        <taxon>Bacillales</taxon>
        <taxon>Paenibacillaceae</taxon>
        <taxon>Paenibacillus</taxon>
    </lineage>
</organism>
<proteinExistence type="predicted"/>
<evidence type="ECO:0000256" key="1">
    <source>
        <dbReference type="SAM" id="MobiDB-lite"/>
    </source>
</evidence>
<evidence type="ECO:0000256" key="2">
    <source>
        <dbReference type="SAM" id="Phobius"/>
    </source>
</evidence>
<feature type="transmembrane region" description="Helical" evidence="2">
    <location>
        <begin position="151"/>
        <end position="170"/>
    </location>
</feature>
<keyword evidence="2" id="KW-1133">Transmembrane helix</keyword>
<keyword evidence="4" id="KW-1185">Reference proteome</keyword>
<evidence type="ECO:0000313" key="4">
    <source>
        <dbReference type="Proteomes" id="UP000518605"/>
    </source>
</evidence>
<dbReference type="RefSeq" id="WP_183569365.1">
    <property type="nucleotide sequence ID" value="NZ_CBCSLB010000020.1"/>
</dbReference>
<dbReference type="EMBL" id="JACHXW010000021">
    <property type="protein sequence ID" value="MBB3155039.1"/>
    <property type="molecule type" value="Genomic_DNA"/>
</dbReference>
<name>A0A7W5CDA1_9BACL</name>
<protein>
    <submittedName>
        <fullName evidence="3">LPXTG-motif cell wall-anchored protein</fullName>
    </submittedName>
</protein>
<dbReference type="AlphaFoldDB" id="A0A7W5CDA1"/>
<reference evidence="3 4" key="1">
    <citation type="submission" date="2020-08" db="EMBL/GenBank/DDBJ databases">
        <title>Genomic Encyclopedia of Type Strains, Phase III (KMG-III): the genomes of soil and plant-associated and newly described type strains.</title>
        <authorList>
            <person name="Whitman W."/>
        </authorList>
    </citation>
    <scope>NUCLEOTIDE SEQUENCE [LARGE SCALE GENOMIC DNA]</scope>
    <source>
        <strain evidence="3 4">CECT 8234</strain>
    </source>
</reference>
<evidence type="ECO:0000313" key="3">
    <source>
        <dbReference type="EMBL" id="MBB3155039.1"/>
    </source>
</evidence>
<keyword evidence="2" id="KW-0472">Membrane</keyword>
<dbReference type="Proteomes" id="UP000518605">
    <property type="component" value="Unassembled WGS sequence"/>
</dbReference>